<sequence length="225" mass="25422">MDIHSKAQLLTVLEMQLNLLETPALKPCSQSFPAAHLCLKLFQHFAYRLQDQGDIVELVKKILLQEHLRITGPILKMISLKAPFGLSIATHINRELLLSEVLRKKHNASLDGPAFIAFTKKEWDEYNAFILFRAAWECFTLLLWPELAPASSRKAPSPGQNGVNKDDESFDVYQTLHEVSTALGRKGYYVSDCYPKLRIDRLPFCSLFPAIVVEGAEPWCSAPIL</sequence>
<dbReference type="EMBL" id="FOAF01000001">
    <property type="protein sequence ID" value="SEK61127.1"/>
    <property type="molecule type" value="Genomic_DNA"/>
</dbReference>
<dbReference type="AlphaFoldDB" id="A0A1H7IH85"/>
<proteinExistence type="predicted"/>
<gene>
    <name evidence="1" type="ORF">SAMN05661044_00682</name>
</gene>
<evidence type="ECO:0000313" key="2">
    <source>
        <dbReference type="Proteomes" id="UP000199421"/>
    </source>
</evidence>
<evidence type="ECO:0000313" key="1">
    <source>
        <dbReference type="EMBL" id="SEK61127.1"/>
    </source>
</evidence>
<dbReference type="Proteomes" id="UP000199421">
    <property type="component" value="Unassembled WGS sequence"/>
</dbReference>
<protein>
    <submittedName>
        <fullName evidence="1">Uncharacterized protein</fullName>
    </submittedName>
</protein>
<keyword evidence="2" id="KW-1185">Reference proteome</keyword>
<name>A0A1H7IH85_OLID1</name>
<organism evidence="1 2">
    <name type="scientific">Olivibacter domesticus</name>
    <name type="common">Pseudosphingobacterium domesticum</name>
    <dbReference type="NCBI Taxonomy" id="407022"/>
    <lineage>
        <taxon>Bacteria</taxon>
        <taxon>Pseudomonadati</taxon>
        <taxon>Bacteroidota</taxon>
        <taxon>Sphingobacteriia</taxon>
        <taxon>Sphingobacteriales</taxon>
        <taxon>Sphingobacteriaceae</taxon>
        <taxon>Olivibacter</taxon>
    </lineage>
</organism>
<accession>A0A1H7IH85</accession>
<reference evidence="2" key="1">
    <citation type="submission" date="2016-10" db="EMBL/GenBank/DDBJ databases">
        <authorList>
            <person name="Varghese N."/>
            <person name="Submissions S."/>
        </authorList>
    </citation>
    <scope>NUCLEOTIDE SEQUENCE [LARGE SCALE GENOMIC DNA]</scope>
    <source>
        <strain evidence="2">DSM 18733</strain>
    </source>
</reference>
<dbReference type="RefSeq" id="WP_093318325.1">
    <property type="nucleotide sequence ID" value="NZ_FOAF01000001.1"/>
</dbReference>